<protein>
    <submittedName>
        <fullName evidence="2">CreA family protein</fullName>
    </submittedName>
</protein>
<sequence length="173" mass="18485">MPASRLSPPATVLRSAILRRCLLPIAVGAGLMQSALAEPIGEVDTAFKLIGPDHKIVVEAYDDPKVQGVTCYVSRAKKGGVSGALGLAEDTSDASIACRQVGPVSIPAPLPRQEEVFDQRLSILFKRLRVVRIADPKRNALVYLTYSDKLIDGSPKNSITAVAVDRSVPVVVR</sequence>
<reference evidence="2" key="1">
    <citation type="submission" date="2025-08" db="UniProtKB">
        <authorList>
            <consortium name="RefSeq"/>
        </authorList>
    </citation>
    <scope>IDENTIFICATION</scope>
</reference>
<evidence type="ECO:0000313" key="2">
    <source>
        <dbReference type="RefSeq" id="WP_084545383.1"/>
    </source>
</evidence>
<name>A0AC36KJT4_9BURK</name>
<dbReference type="Proteomes" id="UP000675920">
    <property type="component" value="Unplaced"/>
</dbReference>
<evidence type="ECO:0000313" key="1">
    <source>
        <dbReference type="Proteomes" id="UP000675920"/>
    </source>
</evidence>
<proteinExistence type="predicted"/>
<organism evidence="1 2">
    <name type="scientific">Derxia gummosa DSM 723</name>
    <dbReference type="NCBI Taxonomy" id="1121388"/>
    <lineage>
        <taxon>Bacteria</taxon>
        <taxon>Pseudomonadati</taxon>
        <taxon>Pseudomonadota</taxon>
        <taxon>Betaproteobacteria</taxon>
        <taxon>Burkholderiales</taxon>
        <taxon>Alcaligenaceae</taxon>
        <taxon>Derxia</taxon>
    </lineage>
</organism>
<accession>A0AC36KJT4</accession>
<keyword evidence="1" id="KW-1185">Reference proteome</keyword>
<dbReference type="RefSeq" id="WP_084545383.1">
    <property type="nucleotide sequence ID" value="NZ_KI519500.1"/>
</dbReference>